<accession>X0TYM7</accession>
<dbReference type="AlphaFoldDB" id="X0TYM7"/>
<protein>
    <submittedName>
        <fullName evidence="1">Uncharacterized protein</fullName>
    </submittedName>
</protein>
<proteinExistence type="predicted"/>
<sequence length="66" mass="7383">PDYNRGKPIVTGFLTTQNEAEKAVLRPGEHLSWLTCKATTTINLTDRVVSSRNYLDNATLCVTFLQ</sequence>
<dbReference type="EMBL" id="BARS01012293">
    <property type="protein sequence ID" value="GAF98678.1"/>
    <property type="molecule type" value="Genomic_DNA"/>
</dbReference>
<evidence type="ECO:0000313" key="1">
    <source>
        <dbReference type="EMBL" id="GAF98678.1"/>
    </source>
</evidence>
<comment type="caution">
    <text evidence="1">The sequence shown here is derived from an EMBL/GenBank/DDBJ whole genome shotgun (WGS) entry which is preliminary data.</text>
</comment>
<feature type="non-terminal residue" evidence="1">
    <location>
        <position position="1"/>
    </location>
</feature>
<reference evidence="1" key="1">
    <citation type="journal article" date="2014" name="Front. Microbiol.">
        <title>High frequency of phylogenetically diverse reductive dehalogenase-homologous genes in deep subseafloor sedimentary metagenomes.</title>
        <authorList>
            <person name="Kawai M."/>
            <person name="Futagami T."/>
            <person name="Toyoda A."/>
            <person name="Takaki Y."/>
            <person name="Nishi S."/>
            <person name="Hori S."/>
            <person name="Arai W."/>
            <person name="Tsubouchi T."/>
            <person name="Morono Y."/>
            <person name="Uchiyama I."/>
            <person name="Ito T."/>
            <person name="Fujiyama A."/>
            <person name="Inagaki F."/>
            <person name="Takami H."/>
        </authorList>
    </citation>
    <scope>NUCLEOTIDE SEQUENCE</scope>
    <source>
        <strain evidence="1">Expedition CK06-06</strain>
    </source>
</reference>
<name>X0TYM7_9ZZZZ</name>
<organism evidence="1">
    <name type="scientific">marine sediment metagenome</name>
    <dbReference type="NCBI Taxonomy" id="412755"/>
    <lineage>
        <taxon>unclassified sequences</taxon>
        <taxon>metagenomes</taxon>
        <taxon>ecological metagenomes</taxon>
    </lineage>
</organism>
<gene>
    <name evidence="1" type="ORF">S01H1_21970</name>
</gene>